<gene>
    <name evidence="1" type="ORF">N8M53_01805</name>
</gene>
<name>A0AA47KL91_9GAMM</name>
<organism evidence="1 2">
    <name type="scientific">Salinivibrio kushneri</name>
    <dbReference type="NCBI Taxonomy" id="1908198"/>
    <lineage>
        <taxon>Bacteria</taxon>
        <taxon>Pseudomonadati</taxon>
        <taxon>Pseudomonadota</taxon>
        <taxon>Gammaproteobacteria</taxon>
        <taxon>Vibrionales</taxon>
        <taxon>Vibrionaceae</taxon>
        <taxon>Salinivibrio</taxon>
    </lineage>
</organism>
<accession>A0AA47KL91</accession>
<evidence type="ECO:0000313" key="2">
    <source>
        <dbReference type="Proteomes" id="UP001164748"/>
    </source>
</evidence>
<proteinExistence type="predicted"/>
<dbReference type="EMBL" id="CP114588">
    <property type="protein sequence ID" value="WBA08986.1"/>
    <property type="molecule type" value="Genomic_DNA"/>
</dbReference>
<dbReference type="Proteomes" id="UP001164748">
    <property type="component" value="Chromosome"/>
</dbReference>
<dbReference type="AlphaFoldDB" id="A0AA47KL91"/>
<evidence type="ECO:0008006" key="3">
    <source>
        <dbReference type="Google" id="ProtNLM"/>
    </source>
</evidence>
<reference evidence="1" key="1">
    <citation type="submission" date="2022-09" db="EMBL/GenBank/DDBJ databases">
        <authorList>
            <person name="Li Z.-J."/>
        </authorList>
    </citation>
    <scope>NUCLEOTIDE SEQUENCE</scope>
    <source>
        <strain evidence="1">TGB11</strain>
    </source>
</reference>
<sequence>MTSLTKHPVDHAELADKALCQLESLTVVLGTAHFEDVDNQHCKGVIWAMQELATTAKRHLQASRDDIPPRRR</sequence>
<protein>
    <recommendedName>
        <fullName evidence="3">DUF3077 domain-containing protein</fullName>
    </recommendedName>
</protein>
<dbReference type="RefSeq" id="WP_269579260.1">
    <property type="nucleotide sequence ID" value="NZ_CP114588.1"/>
</dbReference>
<evidence type="ECO:0000313" key="1">
    <source>
        <dbReference type="EMBL" id="WBA08986.1"/>
    </source>
</evidence>